<sequence>MRDIASCISESSVVVSQSAACTSYSNNGCISPALVPSIKNAVTSLYRTTLSSQNQILITVTWLRTNNGQTLTINFAGSSLDDPPAASFKLSLSSRLLRKKKGSKTVDPSFSNSISPTEVFWDLSNARFNAGPEPSDHFYVVVVVDSEIGLILGDMMSHEAALKRFKLEPVGGKFSLISRRENFSGNTVYTTRARFSDGGPVHDILVHFVAESVGLKPPALLVYVDRKVAMRVKRLIWNFRGNQTMFIDGLLVDLMWDLHHWFFSPAGSGYAVFMFRTRRGLDGMLWLEEKSESSSPERDEAEDGRVDQFSLLIYASK</sequence>
<dbReference type="PANTHER" id="PTHR31972:SF48">
    <property type="entry name" value="OS04G0407500 PROTEIN"/>
    <property type="match status" value="1"/>
</dbReference>
<protein>
    <submittedName>
        <fullName evidence="1">Uncharacterized protein</fullName>
    </submittedName>
</protein>
<comment type="caution">
    <text evidence="1">The sequence shown here is derived from an EMBL/GenBank/DDBJ whole genome shotgun (WGS) entry which is preliminary data.</text>
</comment>
<evidence type="ECO:0000313" key="2">
    <source>
        <dbReference type="Proteomes" id="UP001345219"/>
    </source>
</evidence>
<keyword evidence="2" id="KW-1185">Reference proteome</keyword>
<dbReference type="InterPro" id="IPR008586">
    <property type="entry name" value="DUF868_pln"/>
</dbReference>
<gene>
    <name evidence="1" type="ORF">SAY87_015635</name>
</gene>
<dbReference type="Proteomes" id="UP001345219">
    <property type="component" value="Chromosome 13"/>
</dbReference>
<dbReference type="Pfam" id="PF05910">
    <property type="entry name" value="DUF868"/>
    <property type="match status" value="1"/>
</dbReference>
<reference evidence="1 2" key="1">
    <citation type="journal article" date="2023" name="Hortic Res">
        <title>Pangenome of water caltrop reveals structural variations and asymmetric subgenome divergence after allopolyploidization.</title>
        <authorList>
            <person name="Zhang X."/>
            <person name="Chen Y."/>
            <person name="Wang L."/>
            <person name="Yuan Y."/>
            <person name="Fang M."/>
            <person name="Shi L."/>
            <person name="Lu R."/>
            <person name="Comes H.P."/>
            <person name="Ma Y."/>
            <person name="Chen Y."/>
            <person name="Huang G."/>
            <person name="Zhou Y."/>
            <person name="Zheng Z."/>
            <person name="Qiu Y."/>
        </authorList>
    </citation>
    <scope>NUCLEOTIDE SEQUENCE [LARGE SCALE GENOMIC DNA]</scope>
    <source>
        <tissue evidence="1">Roots</tissue>
    </source>
</reference>
<organism evidence="1 2">
    <name type="scientific">Trapa incisa</name>
    <dbReference type="NCBI Taxonomy" id="236973"/>
    <lineage>
        <taxon>Eukaryota</taxon>
        <taxon>Viridiplantae</taxon>
        <taxon>Streptophyta</taxon>
        <taxon>Embryophyta</taxon>
        <taxon>Tracheophyta</taxon>
        <taxon>Spermatophyta</taxon>
        <taxon>Magnoliopsida</taxon>
        <taxon>eudicotyledons</taxon>
        <taxon>Gunneridae</taxon>
        <taxon>Pentapetalae</taxon>
        <taxon>rosids</taxon>
        <taxon>malvids</taxon>
        <taxon>Myrtales</taxon>
        <taxon>Lythraceae</taxon>
        <taxon>Trapa</taxon>
    </lineage>
</organism>
<dbReference type="EMBL" id="JAXIOK010000001">
    <property type="protein sequence ID" value="KAK4779529.1"/>
    <property type="molecule type" value="Genomic_DNA"/>
</dbReference>
<accession>A0AAN7L7S7</accession>
<name>A0AAN7L7S7_9MYRT</name>
<dbReference type="PANTHER" id="PTHR31972">
    <property type="entry name" value="EXPRESSED PROTEIN"/>
    <property type="match status" value="1"/>
</dbReference>
<evidence type="ECO:0000313" key="1">
    <source>
        <dbReference type="EMBL" id="KAK4779529.1"/>
    </source>
</evidence>
<dbReference type="AlphaFoldDB" id="A0AAN7L7S7"/>
<proteinExistence type="predicted"/>